<keyword evidence="2" id="KW-1185">Reference proteome</keyword>
<gene>
    <name evidence="1" type="ORF">B0I35DRAFT_166913</name>
</gene>
<comment type="caution">
    <text evidence="1">The sequence shown here is derived from an EMBL/GenBank/DDBJ whole genome shotgun (WGS) entry which is preliminary data.</text>
</comment>
<protein>
    <submittedName>
        <fullName evidence="1">Uncharacterized protein</fullName>
    </submittedName>
</protein>
<dbReference type="AlphaFoldDB" id="A0A8K0STR5"/>
<sequence>MNLANPWTQQQKIRGWRIGLRHHPGTMQPPLRHLSYSPGLTHDQHKAVPRNGPSKLARINLVPPRDLVPRNPYEYPYLTTPFFFCLFHHSSFDLASQHHFPPFSLFLDAL</sequence>
<evidence type="ECO:0000313" key="2">
    <source>
        <dbReference type="Proteomes" id="UP000813444"/>
    </source>
</evidence>
<dbReference type="EMBL" id="JAGPNK010000003">
    <property type="protein sequence ID" value="KAH7324654.1"/>
    <property type="molecule type" value="Genomic_DNA"/>
</dbReference>
<organism evidence="1 2">
    <name type="scientific">Stachybotrys elegans</name>
    <dbReference type="NCBI Taxonomy" id="80388"/>
    <lineage>
        <taxon>Eukaryota</taxon>
        <taxon>Fungi</taxon>
        <taxon>Dikarya</taxon>
        <taxon>Ascomycota</taxon>
        <taxon>Pezizomycotina</taxon>
        <taxon>Sordariomycetes</taxon>
        <taxon>Hypocreomycetidae</taxon>
        <taxon>Hypocreales</taxon>
        <taxon>Stachybotryaceae</taxon>
        <taxon>Stachybotrys</taxon>
    </lineage>
</organism>
<dbReference type="Proteomes" id="UP000813444">
    <property type="component" value="Unassembled WGS sequence"/>
</dbReference>
<evidence type="ECO:0000313" key="1">
    <source>
        <dbReference type="EMBL" id="KAH7324654.1"/>
    </source>
</evidence>
<proteinExistence type="predicted"/>
<accession>A0A8K0STR5</accession>
<reference evidence="1" key="1">
    <citation type="journal article" date="2021" name="Nat. Commun.">
        <title>Genetic determinants of endophytism in the Arabidopsis root mycobiome.</title>
        <authorList>
            <person name="Mesny F."/>
            <person name="Miyauchi S."/>
            <person name="Thiergart T."/>
            <person name="Pickel B."/>
            <person name="Atanasova L."/>
            <person name="Karlsson M."/>
            <person name="Huettel B."/>
            <person name="Barry K.W."/>
            <person name="Haridas S."/>
            <person name="Chen C."/>
            <person name="Bauer D."/>
            <person name="Andreopoulos W."/>
            <person name="Pangilinan J."/>
            <person name="LaButti K."/>
            <person name="Riley R."/>
            <person name="Lipzen A."/>
            <person name="Clum A."/>
            <person name="Drula E."/>
            <person name="Henrissat B."/>
            <person name="Kohler A."/>
            <person name="Grigoriev I.V."/>
            <person name="Martin F.M."/>
            <person name="Hacquard S."/>
        </authorList>
    </citation>
    <scope>NUCLEOTIDE SEQUENCE</scope>
    <source>
        <strain evidence="1">MPI-CAGE-CH-0235</strain>
    </source>
</reference>
<name>A0A8K0STR5_9HYPO</name>